<dbReference type="AlphaFoldDB" id="A0A1F5RCQ8"/>
<organism evidence="1 2">
    <name type="scientific">Candidatus Edwardsbacteria bacterium GWF2_54_11</name>
    <dbReference type="NCBI Taxonomy" id="1817851"/>
    <lineage>
        <taxon>Bacteria</taxon>
        <taxon>Candidatus Edwardsiibacteriota</taxon>
    </lineage>
</organism>
<dbReference type="Gene3D" id="3.40.1260.10">
    <property type="entry name" value="DsrEFH-like"/>
    <property type="match status" value="1"/>
</dbReference>
<dbReference type="InterPro" id="IPR027396">
    <property type="entry name" value="DsrEFH-like"/>
</dbReference>
<name>A0A1F5RCQ8_9BACT</name>
<comment type="caution">
    <text evidence="1">The sequence shown here is derived from an EMBL/GenBank/DDBJ whole genome shotgun (WGS) entry which is preliminary data.</text>
</comment>
<dbReference type="Pfam" id="PF02635">
    <property type="entry name" value="DsrE"/>
    <property type="match status" value="1"/>
</dbReference>
<sequence>MGIIIYSQDAETVWNAFRLGVYSLGQGDQASVFLLAKGVDCQSLDSDQLKVTEQMQAFHDQGGRILACGTCLKMRHQEGTEMCPLSSMKDLYEMIKTSDKVVSF</sequence>
<protein>
    <submittedName>
        <fullName evidence="1">Sulfur reduction protein DsrE</fullName>
    </submittedName>
</protein>
<proteinExistence type="predicted"/>
<dbReference type="InterPro" id="IPR003787">
    <property type="entry name" value="Sulphur_relay_DsrE/F-like"/>
</dbReference>
<accession>A0A1F5RCQ8</accession>
<dbReference type="Proteomes" id="UP000177230">
    <property type="component" value="Unassembled WGS sequence"/>
</dbReference>
<evidence type="ECO:0000313" key="1">
    <source>
        <dbReference type="EMBL" id="OGF12259.1"/>
    </source>
</evidence>
<reference evidence="1 2" key="1">
    <citation type="journal article" date="2016" name="Nat. Commun.">
        <title>Thousands of microbial genomes shed light on interconnected biogeochemical processes in an aquifer system.</title>
        <authorList>
            <person name="Anantharaman K."/>
            <person name="Brown C.T."/>
            <person name="Hug L.A."/>
            <person name="Sharon I."/>
            <person name="Castelle C.J."/>
            <person name="Probst A.J."/>
            <person name="Thomas B.C."/>
            <person name="Singh A."/>
            <person name="Wilkins M.J."/>
            <person name="Karaoz U."/>
            <person name="Brodie E.L."/>
            <person name="Williams K.H."/>
            <person name="Hubbard S.S."/>
            <person name="Banfield J.F."/>
        </authorList>
    </citation>
    <scope>NUCLEOTIDE SEQUENCE [LARGE SCALE GENOMIC DNA]</scope>
</reference>
<dbReference type="SUPFAM" id="SSF75169">
    <property type="entry name" value="DsrEFH-like"/>
    <property type="match status" value="1"/>
</dbReference>
<evidence type="ECO:0000313" key="2">
    <source>
        <dbReference type="Proteomes" id="UP000177230"/>
    </source>
</evidence>
<dbReference type="EMBL" id="MFFM01000034">
    <property type="protein sequence ID" value="OGF12259.1"/>
    <property type="molecule type" value="Genomic_DNA"/>
</dbReference>
<gene>
    <name evidence="1" type="ORF">A2024_04275</name>
</gene>